<dbReference type="PANTHER" id="PTHR43798">
    <property type="entry name" value="MONOACYLGLYCEROL LIPASE"/>
    <property type="match status" value="1"/>
</dbReference>
<evidence type="ECO:0000256" key="1">
    <source>
        <dbReference type="ARBA" id="ARBA00022801"/>
    </source>
</evidence>
<dbReference type="RefSeq" id="WP_125082247.1">
    <property type="nucleotide sequence ID" value="NZ_CP034248.1"/>
</dbReference>
<keyword evidence="1 3" id="KW-0378">Hydrolase</keyword>
<dbReference type="Pfam" id="PF00561">
    <property type="entry name" value="Abhydrolase_1"/>
    <property type="match status" value="1"/>
</dbReference>
<dbReference type="AlphaFoldDB" id="A0A3S8RT89"/>
<dbReference type="InterPro" id="IPR029058">
    <property type="entry name" value="AB_hydrolase_fold"/>
</dbReference>
<dbReference type="EMBL" id="CP034248">
    <property type="protein sequence ID" value="AZK46179.1"/>
    <property type="molecule type" value="Genomic_DNA"/>
</dbReference>
<dbReference type="SUPFAM" id="SSF53474">
    <property type="entry name" value="alpha/beta-Hydrolases"/>
    <property type="match status" value="1"/>
</dbReference>
<dbReference type="InterPro" id="IPR000073">
    <property type="entry name" value="AB_hydrolase_1"/>
</dbReference>
<gene>
    <name evidence="3" type="ORF">EIM92_08210</name>
</gene>
<dbReference type="PANTHER" id="PTHR43798:SF31">
    <property type="entry name" value="AB HYDROLASE SUPERFAMILY PROTEIN YCLE"/>
    <property type="match status" value="1"/>
</dbReference>
<dbReference type="PRINTS" id="PR00111">
    <property type="entry name" value="ABHYDROLASE"/>
</dbReference>
<feature type="domain" description="AB hydrolase-1" evidence="2">
    <location>
        <begin position="21"/>
        <end position="118"/>
    </location>
</feature>
<proteinExistence type="predicted"/>
<accession>A0A3S8RT89</accession>
<evidence type="ECO:0000313" key="4">
    <source>
        <dbReference type="Proteomes" id="UP000273145"/>
    </source>
</evidence>
<evidence type="ECO:0000313" key="3">
    <source>
        <dbReference type="EMBL" id="AZK46179.1"/>
    </source>
</evidence>
<dbReference type="Proteomes" id="UP000273145">
    <property type="component" value="Chromosome"/>
</dbReference>
<dbReference type="KEGG" id="plen:EIM92_08210"/>
<dbReference type="InterPro" id="IPR000639">
    <property type="entry name" value="Epox_hydrolase-like"/>
</dbReference>
<dbReference type="Gene3D" id="3.40.50.1820">
    <property type="entry name" value="alpha/beta hydrolase"/>
    <property type="match status" value="1"/>
</dbReference>
<sequence length="266" mass="28768">MDKLTISGTTLAYEDQGKGDVVVLLHGFCGNASYWEQVMPLLTKQYRVIAPDLRGHGLSDAPLGAYTIEQMADDIAGLMKELSVDKYTLLGHSMGGYVTLSLAQRYAGSLSGFGLIHSTAYPDSEEAKEKRLQAVSVISTEGITRFVDGLVPGLFAPANATSHEAALDRVKEIGYKTPPQGASGAALAMRERIDRRDVLSSTTLPVLLVAGENDRLIPIDRTFTTEGSNVTKAVIKGAGHMSMYEAPEQLAVVINDFLRQIHKEKE</sequence>
<protein>
    <submittedName>
        <fullName evidence="3">Alpha/beta hydrolase</fullName>
    </submittedName>
</protein>
<organism evidence="3 4">
    <name type="scientific">Paenibacillus lentus</name>
    <dbReference type="NCBI Taxonomy" id="1338368"/>
    <lineage>
        <taxon>Bacteria</taxon>
        <taxon>Bacillati</taxon>
        <taxon>Bacillota</taxon>
        <taxon>Bacilli</taxon>
        <taxon>Bacillales</taxon>
        <taxon>Paenibacillaceae</taxon>
        <taxon>Paenibacillus</taxon>
    </lineage>
</organism>
<evidence type="ECO:0000259" key="2">
    <source>
        <dbReference type="Pfam" id="PF00561"/>
    </source>
</evidence>
<dbReference type="OrthoDB" id="252464at2"/>
<dbReference type="GO" id="GO:0016787">
    <property type="term" value="F:hydrolase activity"/>
    <property type="evidence" value="ECO:0007669"/>
    <property type="project" value="UniProtKB-KW"/>
</dbReference>
<name>A0A3S8RT89_9BACL</name>
<dbReference type="InterPro" id="IPR050266">
    <property type="entry name" value="AB_hydrolase_sf"/>
</dbReference>
<dbReference type="GO" id="GO:0016020">
    <property type="term" value="C:membrane"/>
    <property type="evidence" value="ECO:0007669"/>
    <property type="project" value="TreeGrafter"/>
</dbReference>
<dbReference type="PRINTS" id="PR00412">
    <property type="entry name" value="EPOXHYDRLASE"/>
</dbReference>
<reference evidence="3 4" key="1">
    <citation type="submission" date="2018-11" db="EMBL/GenBank/DDBJ databases">
        <title>Genome sequencing of Paenibacillus lentus DSM25539(T).</title>
        <authorList>
            <person name="Kook J.-K."/>
            <person name="Park S.-N."/>
            <person name="Lim Y.K."/>
        </authorList>
    </citation>
    <scope>NUCLEOTIDE SEQUENCE [LARGE SCALE GENOMIC DNA]</scope>
    <source>
        <strain evidence="3 4">DSM 25539</strain>
    </source>
</reference>
<keyword evidence="4" id="KW-1185">Reference proteome</keyword>